<dbReference type="Pfam" id="PF06839">
    <property type="entry name" value="Zn_ribbon_GRF"/>
    <property type="match status" value="1"/>
</dbReference>
<dbReference type="Proteomes" id="UP000000768">
    <property type="component" value="Chromosome 3"/>
</dbReference>
<feature type="non-terminal residue" evidence="7">
    <location>
        <position position="170"/>
    </location>
</feature>
<dbReference type="PANTHER" id="PTHR35163:SF12">
    <property type="entry name" value="OS05G0134500 PROTEIN"/>
    <property type="match status" value="1"/>
</dbReference>
<evidence type="ECO:0000256" key="3">
    <source>
        <dbReference type="ARBA" id="ARBA00022833"/>
    </source>
</evidence>
<dbReference type="FunCoup" id="A0A1W0VYR2">
    <property type="interactions" value="3"/>
</dbReference>
<dbReference type="PROSITE" id="PS51999">
    <property type="entry name" value="ZF_GRF"/>
    <property type="match status" value="1"/>
</dbReference>
<reference evidence="7 8" key="1">
    <citation type="journal article" date="2009" name="Nature">
        <title>The Sorghum bicolor genome and the diversification of grasses.</title>
        <authorList>
            <person name="Paterson A.H."/>
            <person name="Bowers J.E."/>
            <person name="Bruggmann R."/>
            <person name="Dubchak I."/>
            <person name="Grimwood J."/>
            <person name="Gundlach H."/>
            <person name="Haberer G."/>
            <person name="Hellsten U."/>
            <person name="Mitros T."/>
            <person name="Poliakov A."/>
            <person name="Schmutz J."/>
            <person name="Spannagl M."/>
            <person name="Tang H."/>
            <person name="Wang X."/>
            <person name="Wicker T."/>
            <person name="Bharti A.K."/>
            <person name="Chapman J."/>
            <person name="Feltus F.A."/>
            <person name="Gowik U."/>
            <person name="Grigoriev I.V."/>
            <person name="Lyons E."/>
            <person name="Maher C.A."/>
            <person name="Martis M."/>
            <person name="Narechania A."/>
            <person name="Otillar R.P."/>
            <person name="Penning B.W."/>
            <person name="Salamov A.A."/>
            <person name="Wang Y."/>
            <person name="Zhang L."/>
            <person name="Carpita N.C."/>
            <person name="Freeling M."/>
            <person name="Gingle A.R."/>
            <person name="Hash C.T."/>
            <person name="Keller B."/>
            <person name="Klein P."/>
            <person name="Kresovich S."/>
            <person name="McCann M.C."/>
            <person name="Ming R."/>
            <person name="Peterson D.G."/>
            <person name="Mehboob-ur-Rahman"/>
            <person name="Ware D."/>
            <person name="Westhoff P."/>
            <person name="Mayer K.F."/>
            <person name="Messing J."/>
            <person name="Rokhsar D.S."/>
        </authorList>
    </citation>
    <scope>NUCLEOTIDE SEQUENCE [LARGE SCALE GENOMIC DNA]</scope>
    <source>
        <strain evidence="8">cv. BTx623</strain>
    </source>
</reference>
<keyword evidence="8" id="KW-1185">Reference proteome</keyword>
<dbReference type="Gramene" id="OQU87264">
    <property type="protein sequence ID" value="OQU87264"/>
    <property type="gene ID" value="SORBI_3003G243200"/>
</dbReference>
<dbReference type="OMA" id="TRRCEAR"/>
<dbReference type="InterPro" id="IPR010666">
    <property type="entry name" value="Znf_GRF"/>
</dbReference>
<evidence type="ECO:0000259" key="6">
    <source>
        <dbReference type="PROSITE" id="PS51999"/>
    </source>
</evidence>
<dbReference type="EMBL" id="CM000762">
    <property type="protein sequence ID" value="OQU87264.1"/>
    <property type="molecule type" value="Genomic_DNA"/>
</dbReference>
<proteinExistence type="predicted"/>
<dbReference type="AlphaFoldDB" id="A0A1W0VYR2"/>
<accession>A0A1W0VYR2</accession>
<keyword evidence="3" id="KW-0862">Zinc</keyword>
<organism evidence="7 8">
    <name type="scientific">Sorghum bicolor</name>
    <name type="common">Sorghum</name>
    <name type="synonym">Sorghum vulgare</name>
    <dbReference type="NCBI Taxonomy" id="4558"/>
    <lineage>
        <taxon>Eukaryota</taxon>
        <taxon>Viridiplantae</taxon>
        <taxon>Streptophyta</taxon>
        <taxon>Embryophyta</taxon>
        <taxon>Tracheophyta</taxon>
        <taxon>Spermatophyta</taxon>
        <taxon>Magnoliopsida</taxon>
        <taxon>Liliopsida</taxon>
        <taxon>Poales</taxon>
        <taxon>Poaceae</taxon>
        <taxon>PACMAD clade</taxon>
        <taxon>Panicoideae</taxon>
        <taxon>Andropogonodae</taxon>
        <taxon>Andropogoneae</taxon>
        <taxon>Sorghinae</taxon>
        <taxon>Sorghum</taxon>
    </lineage>
</organism>
<protein>
    <recommendedName>
        <fullName evidence="6">GRF-type domain-containing protein</fullName>
    </recommendedName>
</protein>
<gene>
    <name evidence="7" type="ORF">SORBI_3003G243200</name>
</gene>
<keyword evidence="2 4" id="KW-0863">Zinc-finger</keyword>
<evidence type="ECO:0000256" key="4">
    <source>
        <dbReference type="PROSITE-ProRule" id="PRU01343"/>
    </source>
</evidence>
<keyword evidence="5" id="KW-1133">Transmembrane helix</keyword>
<dbReference type="GO" id="GO:0008270">
    <property type="term" value="F:zinc ion binding"/>
    <property type="evidence" value="ECO:0007669"/>
    <property type="project" value="UniProtKB-KW"/>
</dbReference>
<evidence type="ECO:0000256" key="5">
    <source>
        <dbReference type="SAM" id="Phobius"/>
    </source>
</evidence>
<sequence>EESDSFVPDAYLERDWSGLTDVHLPKCGCGLNAIVKRAWGGKNTGRRFFGCPVQDNIECCQFVEWIDAPWPQRLQQSLKELWKELKTTRRCEARANEELIEAIRLNYAVNNAKVELEQEVNRTKRMAEMICSRYKRKAISIAVEAGKLKYLVYCLLAVIVVLALALFRKN</sequence>
<feature type="domain" description="GRF-type" evidence="6">
    <location>
        <begin position="27"/>
        <end position="69"/>
    </location>
</feature>
<keyword evidence="1" id="KW-0479">Metal-binding</keyword>
<feature type="transmembrane region" description="Helical" evidence="5">
    <location>
        <begin position="150"/>
        <end position="167"/>
    </location>
</feature>
<name>A0A1W0VYR2_SORBI</name>
<evidence type="ECO:0000256" key="1">
    <source>
        <dbReference type="ARBA" id="ARBA00022723"/>
    </source>
</evidence>
<evidence type="ECO:0000256" key="2">
    <source>
        <dbReference type="ARBA" id="ARBA00022771"/>
    </source>
</evidence>
<dbReference type="InParanoid" id="A0A1W0VYR2"/>
<keyword evidence="5" id="KW-0812">Transmembrane</keyword>
<dbReference type="PANTHER" id="PTHR35163">
    <property type="entry name" value="OS02G0467300 PROTEIN"/>
    <property type="match status" value="1"/>
</dbReference>
<evidence type="ECO:0000313" key="7">
    <source>
        <dbReference type="EMBL" id="OQU87264.1"/>
    </source>
</evidence>
<evidence type="ECO:0000313" key="8">
    <source>
        <dbReference type="Proteomes" id="UP000000768"/>
    </source>
</evidence>
<keyword evidence="5" id="KW-0472">Membrane</keyword>
<reference evidence="8" key="2">
    <citation type="journal article" date="2018" name="Plant J.">
        <title>The Sorghum bicolor reference genome: improved assembly, gene annotations, a transcriptome atlas, and signatures of genome organization.</title>
        <authorList>
            <person name="McCormick R.F."/>
            <person name="Truong S.K."/>
            <person name="Sreedasyam A."/>
            <person name="Jenkins J."/>
            <person name="Shu S."/>
            <person name="Sims D."/>
            <person name="Kennedy M."/>
            <person name="Amirebrahimi M."/>
            <person name="Weers B.D."/>
            <person name="McKinley B."/>
            <person name="Mattison A."/>
            <person name="Morishige D.T."/>
            <person name="Grimwood J."/>
            <person name="Schmutz J."/>
            <person name="Mullet J.E."/>
        </authorList>
    </citation>
    <scope>NUCLEOTIDE SEQUENCE [LARGE SCALE GENOMIC DNA]</scope>
    <source>
        <strain evidence="8">cv. BTx623</strain>
    </source>
</reference>